<feature type="transmembrane region" description="Helical" evidence="7">
    <location>
        <begin position="525"/>
        <end position="552"/>
    </location>
</feature>
<evidence type="ECO:0000256" key="4">
    <source>
        <dbReference type="ARBA" id="ARBA00022692"/>
    </source>
</evidence>
<dbReference type="GO" id="GO:0005886">
    <property type="term" value="C:plasma membrane"/>
    <property type="evidence" value="ECO:0007669"/>
    <property type="project" value="TreeGrafter"/>
</dbReference>
<dbReference type="Pfam" id="PF13967">
    <property type="entry name" value="RSN1_TM"/>
    <property type="match status" value="1"/>
</dbReference>
<dbReference type="eggNOG" id="KOG1134">
    <property type="taxonomic scope" value="Eukaryota"/>
</dbReference>
<evidence type="ECO:0008006" key="16">
    <source>
        <dbReference type="Google" id="ProtNLM"/>
    </source>
</evidence>
<feature type="transmembrane region" description="Helical" evidence="7">
    <location>
        <begin position="433"/>
        <end position="457"/>
    </location>
</feature>
<name>A0A1D8NMV2_YARLL</name>
<feature type="transmembrane region" description="Helical" evidence="7">
    <location>
        <begin position="18"/>
        <end position="39"/>
    </location>
</feature>
<keyword evidence="4 7" id="KW-0812">Transmembrane</keyword>
<keyword evidence="5 7" id="KW-1133">Transmembrane helix</keyword>
<evidence type="ECO:0000256" key="3">
    <source>
        <dbReference type="ARBA" id="ARBA00022448"/>
    </source>
</evidence>
<accession>A0A1D8NMV2</accession>
<sequence>MAADNGEANTQDTSVSNMVTTLISNGVTLGVFFIAFLILRPKFKRIYQPRSFLPTVPERERTEPQAVSPVSWLMQLWHKKDSRILEEAGLDGYFFLRYIRLSFIIVVVGIVLLYPILLPVNATGKGDAGGLNLLGFTNILSPSESNRFYAHVLLGWIFFGFCLFMIYREFVYFISIRQAVLTSPAYSTRLSSRVVLITSLPEDYQDETELRKLFRGVHTVYVSRNFKKIEKKVAEREKLAGKLEGAENKMIKMAIKNKLKAENKGKTPKDLSFQDGNMSTFVLDKKRPTHRLKFLIGEKVDTINYARTEVGKLNREIEDMQAHLDQNDKLNSAFVLFNTQEDAQVAYQLLAHHKALHAAPRYTGISPDEVIWSNLRVKWWERVTKAMVVKAFLTALIVLWAIPVAVVGSFSNIKSLTGLVPFLDFLNNLPSQLQGLVSGLLPTILMAVLMMLLPIIIRQCAKQAGCPTTTRVEYYTQNAYFAFQFVNVFLITTFASSAAATVKAIKDNPGSVMTMLSGNLPKSSNFFVSYIMLQALSFPGGALLQIVALILFKLLGTLLDNTPRKMWTRYNILGSTSWGTVFPMYTFLIVVSIAYACVSPIILVFSAVGFALIYLVFLNNLVYCEVPADGRGIYYSRALRQTMLGIYFGQIFMLALFIMAKSWGPLALQVIFLVFTCFFHKTMLKAFNPLLDAVPINLMRECAVGAPEKQRLLDAPPRLSGDVFSDAHAYLPDEQGNIRATHSANLGVPQEHPILSSEKDGVETDTEKIATTTNTYTSYDGGEDPHYRPPTHQSTIMQFLSPYEQLAPRHLQKTFLTPYFHEPAAPLTIEQEKAAFLHPATSAPGPLIWMAQDPYGLSTVEVEETEAAGVDATDKGAWYKIEEVNKKGKKKEAIEFAELGHIPIWDTPVDY</sequence>
<dbReference type="PANTHER" id="PTHR13018:SF26">
    <property type="entry name" value="DOMAIN PROTEIN, PUTATIVE (AFU_ORTHOLOGUE AFUA_5G10920)-RELATED"/>
    <property type="match status" value="1"/>
</dbReference>
<dbReference type="PANTHER" id="PTHR13018">
    <property type="entry name" value="PROBABLE MEMBRANE PROTEIN DUF221-RELATED"/>
    <property type="match status" value="1"/>
</dbReference>
<dbReference type="Proteomes" id="UP000182444">
    <property type="component" value="Chromosome 1F"/>
</dbReference>
<protein>
    <recommendedName>
        <fullName evidence="16">DUF221-domain-containing protein</fullName>
    </recommendedName>
</protein>
<gene>
    <name evidence="13" type="ORF">B0I71DRAFT_136387</name>
    <name evidence="12" type="ORF">YALI1_F14136g</name>
</gene>
<dbReference type="InterPro" id="IPR003864">
    <property type="entry name" value="CSC1/OSCA1-like_7TM"/>
</dbReference>
<dbReference type="GeneID" id="2907939"/>
<dbReference type="EMBL" id="KZ859105">
    <property type="protein sequence ID" value="RDW23178.1"/>
    <property type="molecule type" value="Genomic_DNA"/>
</dbReference>
<feature type="domain" description="CSC1/OSCA1-like 7TM region" evidence="8">
    <location>
        <begin position="386"/>
        <end position="657"/>
    </location>
</feature>
<dbReference type="OMA" id="NWACVAL"/>
<dbReference type="Pfam" id="PF12621">
    <property type="entry name" value="PHM7_ext"/>
    <property type="match status" value="1"/>
</dbReference>
<feature type="domain" description="CSC1/OSCA1-like cytosolic" evidence="11">
    <location>
        <begin position="192"/>
        <end position="374"/>
    </location>
</feature>
<organism evidence="12 14">
    <name type="scientific">Yarrowia lipolytica</name>
    <name type="common">Candida lipolytica</name>
    <dbReference type="NCBI Taxonomy" id="4952"/>
    <lineage>
        <taxon>Eukaryota</taxon>
        <taxon>Fungi</taxon>
        <taxon>Dikarya</taxon>
        <taxon>Ascomycota</taxon>
        <taxon>Saccharomycotina</taxon>
        <taxon>Dipodascomycetes</taxon>
        <taxon>Dipodascales</taxon>
        <taxon>Dipodascales incertae sedis</taxon>
        <taxon>Yarrowia</taxon>
    </lineage>
</organism>
<feature type="transmembrane region" description="Helical" evidence="7">
    <location>
        <begin position="148"/>
        <end position="167"/>
    </location>
</feature>
<feature type="transmembrane region" description="Helical" evidence="7">
    <location>
        <begin position="98"/>
        <end position="117"/>
    </location>
</feature>
<dbReference type="KEGG" id="yli:2907939"/>
<dbReference type="EMBL" id="CP017558">
    <property type="protein sequence ID" value="AOW06948.1"/>
    <property type="molecule type" value="Genomic_DNA"/>
</dbReference>
<evidence type="ECO:0000256" key="2">
    <source>
        <dbReference type="ARBA" id="ARBA00007779"/>
    </source>
</evidence>
<feature type="transmembrane region" description="Helical" evidence="7">
    <location>
        <begin position="601"/>
        <end position="623"/>
    </location>
</feature>
<dbReference type="GO" id="GO:0005227">
    <property type="term" value="F:calcium-activated cation channel activity"/>
    <property type="evidence" value="ECO:0007669"/>
    <property type="project" value="InterPro"/>
</dbReference>
<dbReference type="VEuPathDB" id="FungiDB:YALI1_F14136g"/>
<comment type="similarity">
    <text evidence="2">Belongs to the CSC1 (TC 1.A.17) family.</text>
</comment>
<feature type="transmembrane region" description="Helical" evidence="7">
    <location>
        <begin position="572"/>
        <end position="595"/>
    </location>
</feature>
<keyword evidence="3" id="KW-0813">Transport</keyword>
<feature type="domain" description="10TM putative phosphate transporter extracellular tail" evidence="9">
    <location>
        <begin position="799"/>
        <end position="889"/>
    </location>
</feature>
<dbReference type="InterPro" id="IPR027815">
    <property type="entry name" value="CSC1/OSCA1-like_cyt"/>
</dbReference>
<proteinExistence type="inferred from homology"/>
<dbReference type="InterPro" id="IPR022257">
    <property type="entry name" value="PHM7_ext"/>
</dbReference>
<evidence type="ECO:0000313" key="13">
    <source>
        <dbReference type="EMBL" id="RDW23178.1"/>
    </source>
</evidence>
<evidence type="ECO:0000256" key="7">
    <source>
        <dbReference type="SAM" id="Phobius"/>
    </source>
</evidence>
<feature type="transmembrane region" description="Helical" evidence="7">
    <location>
        <begin position="391"/>
        <end position="413"/>
    </location>
</feature>
<evidence type="ECO:0000256" key="1">
    <source>
        <dbReference type="ARBA" id="ARBA00004141"/>
    </source>
</evidence>
<keyword evidence="6 7" id="KW-0472">Membrane</keyword>
<evidence type="ECO:0000259" key="8">
    <source>
        <dbReference type="Pfam" id="PF02714"/>
    </source>
</evidence>
<feature type="domain" description="CSC1/OSCA1-like N-terminal transmembrane" evidence="10">
    <location>
        <begin position="18"/>
        <end position="169"/>
    </location>
</feature>
<dbReference type="InterPro" id="IPR045122">
    <property type="entry name" value="Csc1-like"/>
</dbReference>
<evidence type="ECO:0000259" key="11">
    <source>
        <dbReference type="Pfam" id="PF14703"/>
    </source>
</evidence>
<feature type="transmembrane region" description="Helical" evidence="7">
    <location>
        <begin position="644"/>
        <end position="660"/>
    </location>
</feature>
<evidence type="ECO:0000256" key="6">
    <source>
        <dbReference type="ARBA" id="ARBA00023136"/>
    </source>
</evidence>
<reference evidence="12 14" key="1">
    <citation type="journal article" date="2016" name="PLoS ONE">
        <title>Sequence Assembly of Yarrowia lipolytica Strain W29/CLIB89 Shows Transposable Element Diversity.</title>
        <authorList>
            <person name="Magnan C."/>
            <person name="Yu J."/>
            <person name="Chang I."/>
            <person name="Jahn E."/>
            <person name="Kanomata Y."/>
            <person name="Wu J."/>
            <person name="Zeller M."/>
            <person name="Oakes M."/>
            <person name="Baldi P."/>
            <person name="Sandmeyer S."/>
        </authorList>
    </citation>
    <scope>NUCLEOTIDE SEQUENCE [LARGE SCALE GENOMIC DNA]</scope>
    <source>
        <strain evidence="12">CLIB89</strain>
        <strain evidence="14">CLIB89(W29)</strain>
    </source>
</reference>
<evidence type="ECO:0000313" key="15">
    <source>
        <dbReference type="Proteomes" id="UP000256601"/>
    </source>
</evidence>
<dbReference type="AlphaFoldDB" id="A0A1D8NMV2"/>
<dbReference type="InterPro" id="IPR032880">
    <property type="entry name" value="CSC1/OSCA1-like_N"/>
</dbReference>
<evidence type="ECO:0000259" key="9">
    <source>
        <dbReference type="Pfam" id="PF12621"/>
    </source>
</evidence>
<feature type="transmembrane region" description="Helical" evidence="7">
    <location>
        <begin position="478"/>
        <end position="505"/>
    </location>
</feature>
<dbReference type="VEuPathDB" id="FungiDB:YALI0_F10461g"/>
<evidence type="ECO:0000313" key="14">
    <source>
        <dbReference type="Proteomes" id="UP000182444"/>
    </source>
</evidence>
<evidence type="ECO:0000256" key="5">
    <source>
        <dbReference type="ARBA" id="ARBA00022989"/>
    </source>
</evidence>
<dbReference type="RefSeq" id="XP_505246.1">
    <property type="nucleotide sequence ID" value="XM_505246.1"/>
</dbReference>
<comment type="subcellular location">
    <subcellularLocation>
        <location evidence="1">Membrane</location>
        <topology evidence="1">Multi-pass membrane protein</topology>
    </subcellularLocation>
</comment>
<dbReference type="Proteomes" id="UP000256601">
    <property type="component" value="Unassembled WGS sequence"/>
</dbReference>
<dbReference type="OrthoDB" id="1076608at2759"/>
<reference evidence="13 15" key="2">
    <citation type="submission" date="2018-07" db="EMBL/GenBank/DDBJ databases">
        <title>Draft Genome Assemblies for Five Robust Yarrowia lipolytica Strains Exhibiting High Lipid Production and Pentose Sugar Utilization and Sugar Alcohol Secretion from Undetoxified Lignocellulosic Biomass Hydrolysates.</title>
        <authorList>
            <consortium name="DOE Joint Genome Institute"/>
            <person name="Walker C."/>
            <person name="Ryu S."/>
            <person name="Na H."/>
            <person name="Zane M."/>
            <person name="LaButti K."/>
            <person name="Lipzen A."/>
            <person name="Haridas S."/>
            <person name="Barry K."/>
            <person name="Grigoriev I.V."/>
            <person name="Quarterman J."/>
            <person name="Slininger P."/>
            <person name="Dien B."/>
            <person name="Trinh C.T."/>
        </authorList>
    </citation>
    <scope>NUCLEOTIDE SEQUENCE [LARGE SCALE GENOMIC DNA]</scope>
    <source>
        <strain evidence="13 15">YB392</strain>
    </source>
</reference>
<evidence type="ECO:0000313" key="12">
    <source>
        <dbReference type="EMBL" id="AOW06948.1"/>
    </source>
</evidence>
<evidence type="ECO:0000259" key="10">
    <source>
        <dbReference type="Pfam" id="PF13967"/>
    </source>
</evidence>
<dbReference type="Pfam" id="PF02714">
    <property type="entry name" value="RSN1_7TM"/>
    <property type="match status" value="1"/>
</dbReference>
<dbReference type="Pfam" id="PF14703">
    <property type="entry name" value="PHM7_cyt"/>
    <property type="match status" value="1"/>
</dbReference>